<comment type="caution">
    <text evidence="4">The sequence shown here is derived from an EMBL/GenBank/DDBJ whole genome shotgun (WGS) entry which is preliminary data.</text>
</comment>
<dbReference type="EMBL" id="JBHSDP010000024">
    <property type="protein sequence ID" value="MFC4330690.1"/>
    <property type="molecule type" value="Genomic_DNA"/>
</dbReference>
<dbReference type="NCBIfam" id="NF040491">
    <property type="entry name" value="SDR_subfam_4"/>
    <property type="match status" value="1"/>
</dbReference>
<name>A0ABV8TJ53_9ACTN</name>
<dbReference type="PROSITE" id="PS00061">
    <property type="entry name" value="ADH_SHORT"/>
    <property type="match status" value="1"/>
</dbReference>
<dbReference type="InterPro" id="IPR020904">
    <property type="entry name" value="Sc_DH/Rdtase_CS"/>
</dbReference>
<evidence type="ECO:0000256" key="3">
    <source>
        <dbReference type="SAM" id="MobiDB-lite"/>
    </source>
</evidence>
<dbReference type="RefSeq" id="WP_381741688.1">
    <property type="nucleotide sequence ID" value="NZ_JBHSDP010000024.1"/>
</dbReference>
<dbReference type="Proteomes" id="UP001595824">
    <property type="component" value="Unassembled WGS sequence"/>
</dbReference>
<dbReference type="InterPro" id="IPR002347">
    <property type="entry name" value="SDR_fam"/>
</dbReference>
<dbReference type="InterPro" id="IPR036291">
    <property type="entry name" value="NAD(P)-bd_dom_sf"/>
</dbReference>
<dbReference type="SUPFAM" id="SSF51735">
    <property type="entry name" value="NAD(P)-binding Rossmann-fold domains"/>
    <property type="match status" value="1"/>
</dbReference>
<dbReference type="PANTHER" id="PTHR24321">
    <property type="entry name" value="DEHYDROGENASES, SHORT CHAIN"/>
    <property type="match status" value="1"/>
</dbReference>
<sequence>MNTDCRTTDTDTEAEADRAEEAGRRTAVVTGAARGIGAAVADRLAADGWLVVAVDICRDLPGVGYPLGTDKELDALAERHPGAVLPVVADVRDRAALQDAVDLAYRHGGGRLDAAVAAAAVMAGGRPLWETTDDEWDALFETGVRGVANLARAAVPRMLAGPAPRTGRFVALASAAAHHGLWHLAGYNAAKHAVVGLIRGLAADLRGTGVTATAVSPGSTRTPMLRASADLYGLADTDEFARHQLLERLLEPEEVAAAVCWLCGPDASALTGTVVHADGGFTP</sequence>
<reference evidence="5" key="1">
    <citation type="journal article" date="2019" name="Int. J. Syst. Evol. Microbiol.">
        <title>The Global Catalogue of Microorganisms (GCM) 10K type strain sequencing project: providing services to taxonomists for standard genome sequencing and annotation.</title>
        <authorList>
            <consortium name="The Broad Institute Genomics Platform"/>
            <consortium name="The Broad Institute Genome Sequencing Center for Infectious Disease"/>
            <person name="Wu L."/>
            <person name="Ma J."/>
        </authorList>
    </citation>
    <scope>NUCLEOTIDE SEQUENCE [LARGE SCALE GENOMIC DNA]</scope>
    <source>
        <strain evidence="5">PCU 347</strain>
    </source>
</reference>
<accession>A0ABV8TJ53</accession>
<dbReference type="NCBIfam" id="TIGR04504">
    <property type="entry name" value="SDR_subfam_2"/>
    <property type="match status" value="1"/>
</dbReference>
<gene>
    <name evidence="4" type="ORF">ACFPC0_23480</name>
</gene>
<dbReference type="InterPro" id="IPR030981">
    <property type="entry name" value="SDR_subfam_2"/>
</dbReference>
<evidence type="ECO:0000313" key="4">
    <source>
        <dbReference type="EMBL" id="MFC4330690.1"/>
    </source>
</evidence>
<keyword evidence="2" id="KW-0560">Oxidoreductase</keyword>
<feature type="region of interest" description="Disordered" evidence="3">
    <location>
        <begin position="1"/>
        <end position="22"/>
    </location>
</feature>
<dbReference type="Pfam" id="PF13561">
    <property type="entry name" value="adh_short_C2"/>
    <property type="match status" value="1"/>
</dbReference>
<dbReference type="Gene3D" id="3.40.50.720">
    <property type="entry name" value="NAD(P)-binding Rossmann-like Domain"/>
    <property type="match status" value="1"/>
</dbReference>
<evidence type="ECO:0000256" key="2">
    <source>
        <dbReference type="ARBA" id="ARBA00023002"/>
    </source>
</evidence>
<dbReference type="PRINTS" id="PR00081">
    <property type="entry name" value="GDHRDH"/>
</dbReference>
<dbReference type="CDD" id="cd05233">
    <property type="entry name" value="SDR_c"/>
    <property type="match status" value="1"/>
</dbReference>
<keyword evidence="5" id="KW-1185">Reference proteome</keyword>
<dbReference type="PANTHER" id="PTHR24321:SF8">
    <property type="entry name" value="ESTRADIOL 17-BETA-DEHYDROGENASE 8-RELATED"/>
    <property type="match status" value="1"/>
</dbReference>
<protein>
    <submittedName>
        <fullName evidence="4">Mycofactocin-coupled SDR family oxidoreductase</fullName>
    </submittedName>
</protein>
<organism evidence="4 5">
    <name type="scientific">Streptomyces andamanensis</name>
    <dbReference type="NCBI Taxonomy" id="1565035"/>
    <lineage>
        <taxon>Bacteria</taxon>
        <taxon>Bacillati</taxon>
        <taxon>Actinomycetota</taxon>
        <taxon>Actinomycetes</taxon>
        <taxon>Kitasatosporales</taxon>
        <taxon>Streptomycetaceae</taxon>
        <taxon>Streptomyces</taxon>
    </lineage>
</organism>
<proteinExistence type="inferred from homology"/>
<comment type="similarity">
    <text evidence="1">Belongs to the short-chain dehydrogenases/reductases (SDR) family.</text>
</comment>
<evidence type="ECO:0000256" key="1">
    <source>
        <dbReference type="ARBA" id="ARBA00006484"/>
    </source>
</evidence>
<evidence type="ECO:0000313" key="5">
    <source>
        <dbReference type="Proteomes" id="UP001595824"/>
    </source>
</evidence>